<dbReference type="Proteomes" id="UP000617734">
    <property type="component" value="Unassembled WGS sequence"/>
</dbReference>
<protein>
    <submittedName>
        <fullName evidence="1">Uncharacterized protein</fullName>
    </submittedName>
</protein>
<accession>A0A918YXM2</accession>
<sequence length="63" mass="6199">MDLGPGPTEDGDRGEERAVALLPTPVVRAHPGALEALLGQALLLGIALGRPEGTGGEGTVGTA</sequence>
<name>A0A918YXM2_9ACTN</name>
<evidence type="ECO:0000313" key="2">
    <source>
        <dbReference type="Proteomes" id="UP000617734"/>
    </source>
</evidence>
<gene>
    <name evidence="1" type="ORF">GCM10018781_78130</name>
</gene>
<reference evidence="1" key="2">
    <citation type="submission" date="2020-09" db="EMBL/GenBank/DDBJ databases">
        <authorList>
            <person name="Sun Q."/>
            <person name="Ohkuma M."/>
        </authorList>
    </citation>
    <scope>NUCLEOTIDE SEQUENCE</scope>
    <source>
        <strain evidence="1">JCM 4646</strain>
    </source>
</reference>
<evidence type="ECO:0000313" key="1">
    <source>
        <dbReference type="EMBL" id="GHE26090.1"/>
    </source>
</evidence>
<organism evidence="1 2">
    <name type="scientific">Kitasatospora indigofera</name>
    <dbReference type="NCBI Taxonomy" id="67307"/>
    <lineage>
        <taxon>Bacteria</taxon>
        <taxon>Bacillati</taxon>
        <taxon>Actinomycetota</taxon>
        <taxon>Actinomycetes</taxon>
        <taxon>Kitasatosporales</taxon>
        <taxon>Streptomycetaceae</taxon>
        <taxon>Kitasatospora</taxon>
    </lineage>
</organism>
<keyword evidence="2" id="KW-1185">Reference proteome</keyword>
<comment type="caution">
    <text evidence="1">The sequence shown here is derived from an EMBL/GenBank/DDBJ whole genome shotgun (WGS) entry which is preliminary data.</text>
</comment>
<reference evidence="1" key="1">
    <citation type="journal article" date="2014" name="Int. J. Syst. Evol. Microbiol.">
        <title>Complete genome sequence of Corynebacterium casei LMG S-19264T (=DSM 44701T), isolated from a smear-ripened cheese.</title>
        <authorList>
            <consortium name="US DOE Joint Genome Institute (JGI-PGF)"/>
            <person name="Walter F."/>
            <person name="Albersmeier A."/>
            <person name="Kalinowski J."/>
            <person name="Ruckert C."/>
        </authorList>
    </citation>
    <scope>NUCLEOTIDE SEQUENCE</scope>
    <source>
        <strain evidence="1">JCM 4646</strain>
    </source>
</reference>
<dbReference type="AlphaFoldDB" id="A0A918YXM2"/>
<dbReference type="EMBL" id="BNBO01000089">
    <property type="protein sequence ID" value="GHE26090.1"/>
    <property type="molecule type" value="Genomic_DNA"/>
</dbReference>
<proteinExistence type="predicted"/>